<dbReference type="PANTHER" id="PTHR30193">
    <property type="entry name" value="ABC TRANSPORTER PERMEASE PROTEIN"/>
    <property type="match status" value="1"/>
</dbReference>
<proteinExistence type="inferred from homology"/>
<keyword evidence="2 7" id="KW-0813">Transport</keyword>
<evidence type="ECO:0000256" key="3">
    <source>
        <dbReference type="ARBA" id="ARBA00022475"/>
    </source>
</evidence>
<dbReference type="InterPro" id="IPR051393">
    <property type="entry name" value="ABC_transporter_permease"/>
</dbReference>
<protein>
    <submittedName>
        <fullName evidence="9">Sugar ABC transporter permease</fullName>
    </submittedName>
</protein>
<evidence type="ECO:0000256" key="1">
    <source>
        <dbReference type="ARBA" id="ARBA00004651"/>
    </source>
</evidence>
<evidence type="ECO:0000313" key="9">
    <source>
        <dbReference type="EMBL" id="MBW7455232.1"/>
    </source>
</evidence>
<sequence>MHYRTREMIAGYLSILPAFLALTVIVFYPMAGTFYHSFTKWDGAVSHWIGLRNYSFIFTNGELWTLIRNNIIFLLSIPGILLLSLIVSVLLFEEVPGWRFFRSLYYIPTILSSVVVGLLMKTMFAQSGVVNQFLHTLGLSSGKTEWLSQTPTAFMVLIFCFYWQTLGQGALIFLSGLSSISTEIFESASIDGANWWQRLFHITIPSLIPAIVYFTITNTVYCFIGLFSLVYSVTAGGPGLETTPIDYMIYIKAFQSPDQLGYASALSIVLFVIVLLVSWVQLILSNRFQE</sequence>
<evidence type="ECO:0000256" key="4">
    <source>
        <dbReference type="ARBA" id="ARBA00022692"/>
    </source>
</evidence>
<dbReference type="InterPro" id="IPR035906">
    <property type="entry name" value="MetI-like_sf"/>
</dbReference>
<feature type="transmembrane region" description="Helical" evidence="7">
    <location>
        <begin position="146"/>
        <end position="163"/>
    </location>
</feature>
<dbReference type="CDD" id="cd06261">
    <property type="entry name" value="TM_PBP2"/>
    <property type="match status" value="1"/>
</dbReference>
<dbReference type="InterPro" id="IPR000515">
    <property type="entry name" value="MetI-like"/>
</dbReference>
<feature type="transmembrane region" description="Helical" evidence="7">
    <location>
        <begin position="260"/>
        <end position="284"/>
    </location>
</feature>
<evidence type="ECO:0000313" key="10">
    <source>
        <dbReference type="Proteomes" id="UP001519887"/>
    </source>
</evidence>
<keyword evidence="6 7" id="KW-0472">Membrane</keyword>
<keyword evidence="10" id="KW-1185">Reference proteome</keyword>
<dbReference type="PANTHER" id="PTHR30193:SF37">
    <property type="entry name" value="INNER MEMBRANE ABC TRANSPORTER PERMEASE PROTEIN YCJO"/>
    <property type="match status" value="1"/>
</dbReference>
<reference evidence="9 10" key="1">
    <citation type="submission" date="2021-07" db="EMBL/GenBank/DDBJ databases">
        <title>Paenibacillus radiodurans sp. nov., isolated from the southeastern edge of Tengger Desert.</title>
        <authorList>
            <person name="Zhang G."/>
        </authorList>
    </citation>
    <scope>NUCLEOTIDE SEQUENCE [LARGE SCALE GENOMIC DNA]</scope>
    <source>
        <strain evidence="9 10">CCM 7311</strain>
    </source>
</reference>
<name>A0ABS7C2W2_9BACL</name>
<feature type="transmembrane region" description="Helical" evidence="7">
    <location>
        <begin position="104"/>
        <end position="126"/>
    </location>
</feature>
<dbReference type="Proteomes" id="UP001519887">
    <property type="component" value="Unassembled WGS sequence"/>
</dbReference>
<comment type="similarity">
    <text evidence="7">Belongs to the binding-protein-dependent transport system permease family.</text>
</comment>
<keyword evidence="3" id="KW-1003">Cell membrane</keyword>
<evidence type="ECO:0000259" key="8">
    <source>
        <dbReference type="PROSITE" id="PS50928"/>
    </source>
</evidence>
<feature type="transmembrane region" description="Helical" evidence="7">
    <location>
        <begin position="71"/>
        <end position="92"/>
    </location>
</feature>
<dbReference type="SUPFAM" id="SSF161098">
    <property type="entry name" value="MetI-like"/>
    <property type="match status" value="1"/>
</dbReference>
<keyword evidence="5 7" id="KW-1133">Transmembrane helix</keyword>
<dbReference type="PROSITE" id="PS50928">
    <property type="entry name" value="ABC_TM1"/>
    <property type="match status" value="1"/>
</dbReference>
<evidence type="ECO:0000256" key="6">
    <source>
        <dbReference type="ARBA" id="ARBA00023136"/>
    </source>
</evidence>
<dbReference type="EMBL" id="JAHZIK010000325">
    <property type="protein sequence ID" value="MBW7455232.1"/>
    <property type="molecule type" value="Genomic_DNA"/>
</dbReference>
<evidence type="ECO:0000256" key="7">
    <source>
        <dbReference type="RuleBase" id="RU363032"/>
    </source>
</evidence>
<comment type="caution">
    <text evidence="9">The sequence shown here is derived from an EMBL/GenBank/DDBJ whole genome shotgun (WGS) entry which is preliminary data.</text>
</comment>
<comment type="subcellular location">
    <subcellularLocation>
        <location evidence="1 7">Cell membrane</location>
        <topology evidence="1 7">Multi-pass membrane protein</topology>
    </subcellularLocation>
</comment>
<evidence type="ECO:0000256" key="5">
    <source>
        <dbReference type="ARBA" id="ARBA00022989"/>
    </source>
</evidence>
<feature type="transmembrane region" description="Helical" evidence="7">
    <location>
        <begin position="12"/>
        <end position="31"/>
    </location>
</feature>
<keyword evidence="4 7" id="KW-0812">Transmembrane</keyword>
<accession>A0ABS7C2W2</accession>
<gene>
    <name evidence="9" type="ORF">K0U00_14495</name>
</gene>
<dbReference type="Pfam" id="PF00528">
    <property type="entry name" value="BPD_transp_1"/>
    <property type="match status" value="1"/>
</dbReference>
<feature type="domain" description="ABC transmembrane type-1" evidence="8">
    <location>
        <begin position="66"/>
        <end position="281"/>
    </location>
</feature>
<organism evidence="9 10">
    <name type="scientific">Paenibacillus sepulcri</name>
    <dbReference type="NCBI Taxonomy" id="359917"/>
    <lineage>
        <taxon>Bacteria</taxon>
        <taxon>Bacillati</taxon>
        <taxon>Bacillota</taxon>
        <taxon>Bacilli</taxon>
        <taxon>Bacillales</taxon>
        <taxon>Paenibacillaceae</taxon>
        <taxon>Paenibacillus</taxon>
    </lineage>
</organism>
<dbReference type="Gene3D" id="1.10.3720.10">
    <property type="entry name" value="MetI-like"/>
    <property type="match status" value="1"/>
</dbReference>
<dbReference type="RefSeq" id="WP_210044693.1">
    <property type="nucleotide sequence ID" value="NZ_JBHLVU010000077.1"/>
</dbReference>
<evidence type="ECO:0000256" key="2">
    <source>
        <dbReference type="ARBA" id="ARBA00022448"/>
    </source>
</evidence>